<organism evidence="3 4">
    <name type="scientific">Oleiharenicola lentus</name>
    <dbReference type="NCBI Taxonomy" id="2508720"/>
    <lineage>
        <taxon>Bacteria</taxon>
        <taxon>Pseudomonadati</taxon>
        <taxon>Verrucomicrobiota</taxon>
        <taxon>Opitutia</taxon>
        <taxon>Opitutales</taxon>
        <taxon>Opitutaceae</taxon>
        <taxon>Oleiharenicola</taxon>
    </lineage>
</organism>
<keyword evidence="2" id="KW-0472">Membrane</keyword>
<keyword evidence="2" id="KW-0812">Transmembrane</keyword>
<feature type="compositionally biased region" description="Pro residues" evidence="1">
    <location>
        <begin position="111"/>
        <end position="126"/>
    </location>
</feature>
<gene>
    <name evidence="3" type="ORF">ESB00_02410</name>
</gene>
<feature type="transmembrane region" description="Helical" evidence="2">
    <location>
        <begin position="7"/>
        <end position="26"/>
    </location>
</feature>
<reference evidence="3 4" key="1">
    <citation type="submission" date="2019-01" db="EMBL/GenBank/DDBJ databases">
        <title>Lacunisphaera sp. strain TWA-58.</title>
        <authorList>
            <person name="Chen W.-M."/>
        </authorList>
    </citation>
    <scope>NUCLEOTIDE SEQUENCE [LARGE SCALE GENOMIC DNA]</scope>
    <source>
        <strain evidence="3 4">TWA-58</strain>
    </source>
</reference>
<dbReference type="EMBL" id="SDHX01000001">
    <property type="protein sequence ID" value="RXK54770.1"/>
    <property type="molecule type" value="Genomic_DNA"/>
</dbReference>
<feature type="region of interest" description="Disordered" evidence="1">
    <location>
        <begin position="34"/>
        <end position="66"/>
    </location>
</feature>
<keyword evidence="4" id="KW-1185">Reference proteome</keyword>
<comment type="caution">
    <text evidence="3">The sequence shown here is derived from an EMBL/GenBank/DDBJ whole genome shotgun (WGS) entry which is preliminary data.</text>
</comment>
<keyword evidence="2" id="KW-1133">Transmembrane helix</keyword>
<proteinExistence type="predicted"/>
<evidence type="ECO:0000256" key="2">
    <source>
        <dbReference type="SAM" id="Phobius"/>
    </source>
</evidence>
<sequence>MRRSKEIIVLLALLVGAMGFVLWYVIDRRAKNRAAPAPVTRNLSPEPPSAGTQTVRPPQEPVVLGPQTERKTVDFSTGQAVVKDSAADRAAIDEAMKDIAAASKEVTFEPTPKPKAAPPAQPAKQP</sequence>
<dbReference type="AlphaFoldDB" id="A0A4Q1C7H7"/>
<evidence type="ECO:0000313" key="4">
    <source>
        <dbReference type="Proteomes" id="UP000290218"/>
    </source>
</evidence>
<feature type="region of interest" description="Disordered" evidence="1">
    <location>
        <begin position="103"/>
        <end position="126"/>
    </location>
</feature>
<evidence type="ECO:0000256" key="1">
    <source>
        <dbReference type="SAM" id="MobiDB-lite"/>
    </source>
</evidence>
<dbReference type="RefSeq" id="WP_129046133.1">
    <property type="nucleotide sequence ID" value="NZ_SDHX01000001.1"/>
</dbReference>
<accession>A0A4Q1C7H7</accession>
<protein>
    <submittedName>
        <fullName evidence="3">Uncharacterized protein</fullName>
    </submittedName>
</protein>
<evidence type="ECO:0000313" key="3">
    <source>
        <dbReference type="EMBL" id="RXK54770.1"/>
    </source>
</evidence>
<name>A0A4Q1C7H7_9BACT</name>
<dbReference type="OrthoDB" id="9973535at2"/>
<dbReference type="Proteomes" id="UP000290218">
    <property type="component" value="Unassembled WGS sequence"/>
</dbReference>